<dbReference type="CDD" id="cd07043">
    <property type="entry name" value="STAS_anti-anti-sigma_factors"/>
    <property type="match status" value="1"/>
</dbReference>
<reference evidence="4 5" key="1">
    <citation type="journal article" date="2015" name="Genome Announc.">
        <title>Draft Genome of the Euendolithic (true boring) Cyanobacterium Mastigocoleus testarum strain BC008.</title>
        <authorList>
            <person name="Guida B.S."/>
            <person name="Garcia-Pichel F."/>
        </authorList>
    </citation>
    <scope>NUCLEOTIDE SEQUENCE [LARGE SCALE GENOMIC DNA]</scope>
    <source>
        <strain evidence="4 5">BC008</strain>
    </source>
</reference>
<dbReference type="NCBIfam" id="TIGR00377">
    <property type="entry name" value="ant_ant_sig"/>
    <property type="match status" value="1"/>
</dbReference>
<evidence type="ECO:0000256" key="2">
    <source>
        <dbReference type="RuleBase" id="RU003749"/>
    </source>
</evidence>
<dbReference type="OrthoDB" id="9794628at2"/>
<dbReference type="AlphaFoldDB" id="A0A0V7ZMC9"/>
<dbReference type="Proteomes" id="UP000053372">
    <property type="component" value="Unassembled WGS sequence"/>
</dbReference>
<dbReference type="RefSeq" id="WP_027844793.1">
    <property type="nucleotide sequence ID" value="NZ_LMTZ01000104.1"/>
</dbReference>
<dbReference type="PANTHER" id="PTHR33495">
    <property type="entry name" value="ANTI-SIGMA FACTOR ANTAGONIST TM_1081-RELATED-RELATED"/>
    <property type="match status" value="1"/>
</dbReference>
<evidence type="ECO:0000313" key="4">
    <source>
        <dbReference type="EMBL" id="KST65747.1"/>
    </source>
</evidence>
<feature type="domain" description="STAS" evidence="3">
    <location>
        <begin position="1"/>
        <end position="109"/>
    </location>
</feature>
<dbReference type="EMBL" id="LMTZ01000104">
    <property type="protein sequence ID" value="KST65747.1"/>
    <property type="molecule type" value="Genomic_DNA"/>
</dbReference>
<organism evidence="4 5">
    <name type="scientific">Mastigocoleus testarum BC008</name>
    <dbReference type="NCBI Taxonomy" id="371196"/>
    <lineage>
        <taxon>Bacteria</taxon>
        <taxon>Bacillati</taxon>
        <taxon>Cyanobacteriota</taxon>
        <taxon>Cyanophyceae</taxon>
        <taxon>Nostocales</taxon>
        <taxon>Hapalosiphonaceae</taxon>
        <taxon>Mastigocoleus</taxon>
    </lineage>
</organism>
<dbReference type="PANTHER" id="PTHR33495:SF14">
    <property type="entry name" value="ANTI-SIGMA FACTOR ANTAGONIST"/>
    <property type="match status" value="1"/>
</dbReference>
<proteinExistence type="inferred from homology"/>
<name>A0A0V7ZMC9_9CYAN</name>
<sequence length="110" mass="12004">MEINIKTINDVKIAAIKGDIDASTAPLVSKEVLPLVEPGKKMILDMTEVPYMSSAGLRVLLSLYRQTSTKEGTLLLVGLNEEVQDTMSVTGFLEHFQINNTLEEALAAKV</sequence>
<accession>A0A0V7ZMC9</accession>
<dbReference type="InterPro" id="IPR036513">
    <property type="entry name" value="STAS_dom_sf"/>
</dbReference>
<dbReference type="InterPro" id="IPR003658">
    <property type="entry name" value="Anti-sigma_ant"/>
</dbReference>
<keyword evidence="5" id="KW-1185">Reference proteome</keyword>
<gene>
    <name evidence="4" type="ORF">BC008_22470</name>
</gene>
<dbReference type="InterPro" id="IPR002645">
    <property type="entry name" value="STAS_dom"/>
</dbReference>
<evidence type="ECO:0000313" key="5">
    <source>
        <dbReference type="Proteomes" id="UP000053372"/>
    </source>
</evidence>
<dbReference type="SUPFAM" id="SSF52091">
    <property type="entry name" value="SpoIIaa-like"/>
    <property type="match status" value="1"/>
</dbReference>
<evidence type="ECO:0000259" key="3">
    <source>
        <dbReference type="PROSITE" id="PS50801"/>
    </source>
</evidence>
<dbReference type="GO" id="GO:0043856">
    <property type="term" value="F:anti-sigma factor antagonist activity"/>
    <property type="evidence" value="ECO:0007669"/>
    <property type="project" value="InterPro"/>
</dbReference>
<dbReference type="PROSITE" id="PS50801">
    <property type="entry name" value="STAS"/>
    <property type="match status" value="1"/>
</dbReference>
<dbReference type="Pfam" id="PF01740">
    <property type="entry name" value="STAS"/>
    <property type="match status" value="1"/>
</dbReference>
<dbReference type="Gene3D" id="3.30.750.24">
    <property type="entry name" value="STAS domain"/>
    <property type="match status" value="1"/>
</dbReference>
<evidence type="ECO:0000256" key="1">
    <source>
        <dbReference type="ARBA" id="ARBA00009013"/>
    </source>
</evidence>
<protein>
    <recommendedName>
        <fullName evidence="2">Anti-sigma factor antagonist</fullName>
    </recommendedName>
</protein>
<comment type="caution">
    <text evidence="4">The sequence shown here is derived from an EMBL/GenBank/DDBJ whole genome shotgun (WGS) entry which is preliminary data.</text>
</comment>
<comment type="similarity">
    <text evidence="1 2">Belongs to the anti-sigma-factor antagonist family.</text>
</comment>